<reference key="2">
    <citation type="submission" date="2011-10" db="EMBL/GenBank/DDBJ databases">
        <title>The genome and transcriptome sequence of Clonorchis sinensis provide insights into the carcinogenic liver fluke.</title>
        <authorList>
            <person name="Wang X."/>
            <person name="Huang Y."/>
            <person name="Chen W."/>
            <person name="Liu H."/>
            <person name="Guo L."/>
            <person name="Chen Y."/>
            <person name="Luo F."/>
            <person name="Zhou W."/>
            <person name="Sun J."/>
            <person name="Mao Q."/>
            <person name="Liang P."/>
            <person name="Zhou C."/>
            <person name="Tian Y."/>
            <person name="Men J."/>
            <person name="Lv X."/>
            <person name="Huang L."/>
            <person name="Zhou J."/>
            <person name="Hu Y."/>
            <person name="Li R."/>
            <person name="Zhang F."/>
            <person name="Lei H."/>
            <person name="Li X."/>
            <person name="Hu X."/>
            <person name="Liang C."/>
            <person name="Xu J."/>
            <person name="Wu Z."/>
            <person name="Yu X."/>
        </authorList>
    </citation>
    <scope>NUCLEOTIDE SEQUENCE</scope>
    <source>
        <strain>Henan</strain>
    </source>
</reference>
<gene>
    <name evidence="1" type="ORF">CLF_107224</name>
</gene>
<organism evidence="1 2">
    <name type="scientific">Clonorchis sinensis</name>
    <name type="common">Chinese liver fluke</name>
    <dbReference type="NCBI Taxonomy" id="79923"/>
    <lineage>
        <taxon>Eukaryota</taxon>
        <taxon>Metazoa</taxon>
        <taxon>Spiralia</taxon>
        <taxon>Lophotrochozoa</taxon>
        <taxon>Platyhelminthes</taxon>
        <taxon>Trematoda</taxon>
        <taxon>Digenea</taxon>
        <taxon>Opisthorchiida</taxon>
        <taxon>Opisthorchiata</taxon>
        <taxon>Opisthorchiidae</taxon>
        <taxon>Clonorchis</taxon>
    </lineage>
</organism>
<dbReference type="EMBL" id="DF143230">
    <property type="protein sequence ID" value="GAA52015.1"/>
    <property type="molecule type" value="Genomic_DNA"/>
</dbReference>
<dbReference type="Proteomes" id="UP000008909">
    <property type="component" value="Unassembled WGS sequence"/>
</dbReference>
<keyword evidence="2" id="KW-1185">Reference proteome</keyword>
<dbReference type="AlphaFoldDB" id="G7YGD2"/>
<name>G7YGD2_CLOSI</name>
<proteinExistence type="predicted"/>
<evidence type="ECO:0000313" key="2">
    <source>
        <dbReference type="Proteomes" id="UP000008909"/>
    </source>
</evidence>
<sequence>MITPEQDDRSNESGVNMNRIPIPQNPKCNQMVFGVILEPSTLAISMFLYAEKRDEKVHNAQTQFWNSGFPPGSYCVFFFEGGRWWPVSVTCWFIFILDGIAPKYSLIKDWKEGFVINGLVAISQGDTGDETVEEVYSPRIVGGKSKPHKIRVLLKLPCIHGPSASAKYSSDATRGGERRPLLDYSRSEVICYSTRTLDADAKLCETVSSPQLFMAMESRSGKLRIQKMQNASWNK</sequence>
<protein>
    <submittedName>
        <fullName evidence="1">Uncharacterized protein</fullName>
    </submittedName>
</protein>
<reference evidence="1" key="1">
    <citation type="journal article" date="2011" name="Genome Biol.">
        <title>The draft genome of the carcinogenic human liver fluke Clonorchis sinensis.</title>
        <authorList>
            <person name="Wang X."/>
            <person name="Chen W."/>
            <person name="Huang Y."/>
            <person name="Sun J."/>
            <person name="Men J."/>
            <person name="Liu H."/>
            <person name="Luo F."/>
            <person name="Guo L."/>
            <person name="Lv X."/>
            <person name="Deng C."/>
            <person name="Zhou C."/>
            <person name="Fan Y."/>
            <person name="Li X."/>
            <person name="Huang L."/>
            <person name="Hu Y."/>
            <person name="Liang C."/>
            <person name="Hu X."/>
            <person name="Xu J."/>
            <person name="Yu X."/>
        </authorList>
    </citation>
    <scope>NUCLEOTIDE SEQUENCE [LARGE SCALE GENOMIC DNA]</scope>
    <source>
        <strain evidence="1">Henan</strain>
    </source>
</reference>
<evidence type="ECO:0000313" key="1">
    <source>
        <dbReference type="EMBL" id="GAA52015.1"/>
    </source>
</evidence>
<accession>G7YGD2</accession>